<evidence type="ECO:0000313" key="1">
    <source>
        <dbReference type="EMBL" id="EEH14582.1"/>
    </source>
</evidence>
<proteinExistence type="predicted"/>
<dbReference type="EMBL" id="ACJD01000003">
    <property type="protein sequence ID" value="EEH14582.1"/>
    <property type="molecule type" value="Genomic_DNA"/>
</dbReference>
<dbReference type="AlphaFoldDB" id="C0G6E8"/>
<evidence type="ECO:0000313" key="2">
    <source>
        <dbReference type="Proteomes" id="UP000003678"/>
    </source>
</evidence>
<organism evidence="1 2">
    <name type="scientific">Brucella ceti str. Cudo</name>
    <dbReference type="NCBI Taxonomy" id="595497"/>
    <lineage>
        <taxon>Bacteria</taxon>
        <taxon>Pseudomonadati</taxon>
        <taxon>Pseudomonadota</taxon>
        <taxon>Alphaproteobacteria</taxon>
        <taxon>Hyphomicrobiales</taxon>
        <taxon>Brucellaceae</taxon>
        <taxon>Brucella/Ochrobactrum group</taxon>
        <taxon>Brucella</taxon>
    </lineage>
</organism>
<reference evidence="1 2" key="1">
    <citation type="submission" date="2009-03" db="EMBL/GenBank/DDBJ databases">
        <authorList>
            <person name="Setubal J.C."/>
            <person name="Boyle S."/>
            <person name="Crasta O.R."/>
            <person name="Gillespie J.J."/>
            <person name="Kenyon R.W."/>
            <person name="Lu J."/>
            <person name="Mane S."/>
            <person name="Nagrani S."/>
            <person name="Shallom J.M."/>
            <person name="Shallom S."/>
            <person name="Shukla M."/>
            <person name="Snyder E.E."/>
            <person name="Sobral B.W."/>
            <person name="Wattam A.R."/>
            <person name="Will R."/>
            <person name="Williams K."/>
            <person name="Yoo H."/>
            <person name="Bruce D.H."/>
            <person name="Detter C."/>
            <person name="Munk C."/>
            <person name="Brettin T.S."/>
            <person name="Ficht T."/>
        </authorList>
    </citation>
    <scope>NUCLEOTIDE SEQUENCE [LARGE SCALE GENOMIC DNA]</scope>
    <source>
        <strain evidence="1 2">Cudo</strain>
    </source>
</reference>
<name>C0G6E8_9HYPH</name>
<protein>
    <submittedName>
        <fullName evidence="1">Uncharacterized protein</fullName>
    </submittedName>
</protein>
<sequence>MQYIGADLFSAFAILAFKAEFYFVPRIGAFPVDLDKIHALRYFLNLYRRYGNPF</sequence>
<comment type="caution">
    <text evidence="1">The sequence shown here is derived from an EMBL/GenBank/DDBJ whole genome shotgun (WGS) entry which is preliminary data.</text>
</comment>
<accession>C0G6E8</accession>
<dbReference type="Proteomes" id="UP000003678">
    <property type="component" value="Unassembled WGS sequence"/>
</dbReference>
<gene>
    <name evidence="1" type="ORF">BCETI_3000338</name>
</gene>